<dbReference type="Proteomes" id="UP000054217">
    <property type="component" value="Unassembled WGS sequence"/>
</dbReference>
<sequence>MDYATIQTLHNSLPSFSPYVPTSLLPFIALILLSSTFALAFYFSTLPKTAPIRELGVALLASVLGGFGVVALFCSVGVYV</sequence>
<dbReference type="Pfam" id="PF05251">
    <property type="entry name" value="Ost5"/>
    <property type="match status" value="1"/>
</dbReference>
<evidence type="ECO:0000313" key="9">
    <source>
        <dbReference type="Proteomes" id="UP000054217"/>
    </source>
</evidence>
<evidence type="ECO:0000256" key="1">
    <source>
        <dbReference type="ARBA" id="ARBA00004141"/>
    </source>
</evidence>
<reference evidence="7 9" key="1">
    <citation type="submission" date="2014-04" db="EMBL/GenBank/DDBJ databases">
        <authorList>
            <consortium name="DOE Joint Genome Institute"/>
            <person name="Kuo A."/>
            <person name="Kohler A."/>
            <person name="Costa M.D."/>
            <person name="Nagy L.G."/>
            <person name="Floudas D."/>
            <person name="Copeland A."/>
            <person name="Barry K.W."/>
            <person name="Cichocki N."/>
            <person name="Veneault-Fourrey C."/>
            <person name="LaButti K."/>
            <person name="Lindquist E.A."/>
            <person name="Lipzen A."/>
            <person name="Lundell T."/>
            <person name="Morin E."/>
            <person name="Murat C."/>
            <person name="Sun H."/>
            <person name="Tunlid A."/>
            <person name="Henrissat B."/>
            <person name="Grigoriev I.V."/>
            <person name="Hibbett D.S."/>
            <person name="Martin F."/>
            <person name="Nordberg H.P."/>
            <person name="Cantor M.N."/>
            <person name="Hua S.X."/>
        </authorList>
    </citation>
    <scope>NUCLEOTIDE SEQUENCE [LARGE SCALE GENOMIC DNA]</scope>
    <source>
        <strain evidence="7 9">Marx 270</strain>
    </source>
</reference>
<dbReference type="EMBL" id="KN831986">
    <property type="protein sequence ID" value="KIO01730.1"/>
    <property type="molecule type" value="Genomic_DNA"/>
</dbReference>
<name>A0A0C3J781_PISTI</name>
<dbReference type="STRING" id="870435.A0A0C3J781"/>
<evidence type="ECO:0000313" key="7">
    <source>
        <dbReference type="EMBL" id="KIN93561.1"/>
    </source>
</evidence>
<dbReference type="HOGENOM" id="CLU_166320_0_0_1"/>
<evidence type="ECO:0000256" key="3">
    <source>
        <dbReference type="ARBA" id="ARBA00022692"/>
    </source>
</evidence>
<evidence type="ECO:0000256" key="4">
    <source>
        <dbReference type="ARBA" id="ARBA00022989"/>
    </source>
</evidence>
<dbReference type="GO" id="GO:0006487">
    <property type="term" value="P:protein N-linked glycosylation"/>
    <property type="evidence" value="ECO:0007669"/>
    <property type="project" value="UniProtKB-UniRule"/>
</dbReference>
<comment type="similarity">
    <text evidence="2 6">Belongs to the OST5 family.</text>
</comment>
<organism evidence="7 9">
    <name type="scientific">Pisolithus tinctorius Marx 270</name>
    <dbReference type="NCBI Taxonomy" id="870435"/>
    <lineage>
        <taxon>Eukaryota</taxon>
        <taxon>Fungi</taxon>
        <taxon>Dikarya</taxon>
        <taxon>Basidiomycota</taxon>
        <taxon>Agaricomycotina</taxon>
        <taxon>Agaricomycetes</taxon>
        <taxon>Agaricomycetidae</taxon>
        <taxon>Boletales</taxon>
        <taxon>Sclerodermatineae</taxon>
        <taxon>Pisolithaceae</taxon>
        <taxon>Pisolithus</taxon>
    </lineage>
</organism>
<proteinExistence type="inferred from homology"/>
<feature type="transmembrane region" description="Helical" evidence="6">
    <location>
        <begin position="24"/>
        <end position="43"/>
    </location>
</feature>
<keyword evidence="4 6" id="KW-1133">Transmembrane helix</keyword>
<evidence type="ECO:0000256" key="6">
    <source>
        <dbReference type="RuleBase" id="RU367008"/>
    </source>
</evidence>
<evidence type="ECO:0000313" key="8">
    <source>
        <dbReference type="EMBL" id="KIO01730.1"/>
    </source>
</evidence>
<gene>
    <name evidence="8" type="ORF">M404DRAFT_1002844</name>
    <name evidence="7" type="ORF">M404DRAFT_1008860</name>
</gene>
<reference evidence="7" key="3">
    <citation type="submission" date="2015-02" db="EMBL/GenBank/DDBJ databases">
        <title>Evolutionary Origins and Diversification of the Mycorrhizal Mutualists.</title>
        <authorList>
            <consortium name="DOE Joint Genome Institute"/>
            <consortium name="Mycorrhizal Genomics Consortium"/>
            <person name="Kohler A."/>
            <person name="Kuo A."/>
            <person name="Nagy L.G."/>
            <person name="Floudas D."/>
            <person name="Copeland A."/>
            <person name="Barry K.W."/>
            <person name="Cichocki N."/>
            <person name="Veneault-Fourrey C."/>
            <person name="LaButti K."/>
            <person name="Lindquist E.A."/>
            <person name="Lipzen A."/>
            <person name="Lundell T."/>
            <person name="Morin E."/>
            <person name="Murat C."/>
            <person name="Riley R."/>
            <person name="Ohm R."/>
            <person name="Sun H."/>
            <person name="Tunlid A."/>
            <person name="Henrissat B."/>
            <person name="Grigoriev I.V."/>
            <person name="Hibbett D.S."/>
            <person name="Martin F."/>
        </authorList>
    </citation>
    <scope>NUCLEOTIDE SEQUENCE</scope>
    <source>
        <strain evidence="7">Marx 270</strain>
    </source>
</reference>
<dbReference type="EMBL" id="KN832155">
    <property type="protein sequence ID" value="KIN93561.1"/>
    <property type="molecule type" value="Genomic_DNA"/>
</dbReference>
<keyword evidence="3 6" id="KW-0812">Transmembrane</keyword>
<feature type="transmembrane region" description="Helical" evidence="6">
    <location>
        <begin position="55"/>
        <end position="79"/>
    </location>
</feature>
<dbReference type="GO" id="GO:0008250">
    <property type="term" value="C:oligosaccharyltransferase complex"/>
    <property type="evidence" value="ECO:0007669"/>
    <property type="project" value="UniProtKB-UniRule"/>
</dbReference>
<dbReference type="OrthoDB" id="2503643at2759"/>
<comment type="function">
    <text evidence="6">Subunit of the oligosaccharyl transferase (OST) complex that catalyzes the initial transfer of a defined glycan (Glc(3)Man(9)GlcNAc(2) in eukaryotes) from the lipid carrier dolichol-pyrophosphate to an asparagine residue within an Asn-X-Ser/Thr consensus motif in nascent polypeptide chains, the first step in protein N-glycosylation. N-glycosylation occurs cotranslationally and the complex associates with the Sec61 complex at the channel-forming translocon complex that mediates protein translocation across the endoplasmic reticulum (ER). All subunits are required for a maximal enzyme activity.</text>
</comment>
<reference evidence="9" key="2">
    <citation type="submission" date="2015-01" db="EMBL/GenBank/DDBJ databases">
        <title>Evolutionary Origins and Diversification of the Mycorrhizal Mutualists.</title>
        <authorList>
            <consortium name="DOE Joint Genome Institute"/>
            <consortium name="Mycorrhizal Genomics Consortium"/>
            <person name="Kohler A."/>
            <person name="Kuo A."/>
            <person name="Nagy L.G."/>
            <person name="Floudas D."/>
            <person name="Copeland A."/>
            <person name="Barry K.W."/>
            <person name="Cichocki N."/>
            <person name="Veneault-Fourrey C."/>
            <person name="LaButti K."/>
            <person name="Lindquist E.A."/>
            <person name="Lipzen A."/>
            <person name="Lundell T."/>
            <person name="Morin E."/>
            <person name="Murat C."/>
            <person name="Riley R."/>
            <person name="Ohm R."/>
            <person name="Sun H."/>
            <person name="Tunlid A."/>
            <person name="Henrissat B."/>
            <person name="Grigoriev I.V."/>
            <person name="Hibbett D.S."/>
            <person name="Martin F."/>
        </authorList>
    </citation>
    <scope>NUCLEOTIDE SEQUENCE [LARGE SCALE GENOMIC DNA]</scope>
    <source>
        <strain evidence="8 9">Marx 270</strain>
    </source>
</reference>
<evidence type="ECO:0000256" key="2">
    <source>
        <dbReference type="ARBA" id="ARBA00009825"/>
    </source>
</evidence>
<dbReference type="AlphaFoldDB" id="A0A0C3J781"/>
<protein>
    <recommendedName>
        <fullName evidence="6">Dolichyl-diphosphooligosaccharide-protein glycosyltransferase subunit OST5</fullName>
    </recommendedName>
</protein>
<dbReference type="InterPro" id="IPR007915">
    <property type="entry name" value="TMEM258/Ost5"/>
</dbReference>
<keyword evidence="9" id="KW-1185">Reference proteome</keyword>
<comment type="subunit">
    <text evidence="6">Component of the oligosaccharyltransferase (OST) complex.</text>
</comment>
<evidence type="ECO:0000256" key="5">
    <source>
        <dbReference type="ARBA" id="ARBA00023136"/>
    </source>
</evidence>
<comment type="subcellular location">
    <subcellularLocation>
        <location evidence="1 6">Membrane</location>
        <topology evidence="1 6">Multi-pass membrane protein</topology>
    </subcellularLocation>
</comment>
<keyword evidence="5 6" id="KW-0472">Membrane</keyword>
<accession>A0A0C3J781</accession>